<dbReference type="RefSeq" id="WP_092119884.1">
    <property type="nucleotide sequence ID" value="NZ_FNTH01000001.1"/>
</dbReference>
<name>A0A1H5AQ81_9BRAD</name>
<organism evidence="2 3">
    <name type="scientific">Bradyrhizobium erythrophlei</name>
    <dbReference type="NCBI Taxonomy" id="1437360"/>
    <lineage>
        <taxon>Bacteria</taxon>
        <taxon>Pseudomonadati</taxon>
        <taxon>Pseudomonadota</taxon>
        <taxon>Alphaproteobacteria</taxon>
        <taxon>Hyphomicrobiales</taxon>
        <taxon>Nitrobacteraceae</taxon>
        <taxon>Bradyrhizobium</taxon>
    </lineage>
</organism>
<dbReference type="GO" id="GO:0004519">
    <property type="term" value="F:endonuclease activity"/>
    <property type="evidence" value="ECO:0007669"/>
    <property type="project" value="UniProtKB-KW"/>
</dbReference>
<evidence type="ECO:0000313" key="2">
    <source>
        <dbReference type="EMBL" id="SED43780.1"/>
    </source>
</evidence>
<protein>
    <submittedName>
        <fullName evidence="2">HNH endonuclease</fullName>
    </submittedName>
</protein>
<keyword evidence="2" id="KW-0540">Nuclease</keyword>
<keyword evidence="2" id="KW-0255">Endonuclease</keyword>
<reference evidence="2 3" key="1">
    <citation type="submission" date="2016-10" db="EMBL/GenBank/DDBJ databases">
        <authorList>
            <person name="de Groot N.N."/>
        </authorList>
    </citation>
    <scope>NUCLEOTIDE SEQUENCE [LARGE SCALE GENOMIC DNA]</scope>
    <source>
        <strain evidence="2 3">MT12</strain>
    </source>
</reference>
<dbReference type="AlphaFoldDB" id="A0A1H5AQ81"/>
<dbReference type="Pfam" id="PF13391">
    <property type="entry name" value="HNH_2"/>
    <property type="match status" value="1"/>
</dbReference>
<feature type="domain" description="HNH nuclease" evidence="1">
    <location>
        <begin position="171"/>
        <end position="228"/>
    </location>
</feature>
<dbReference type="SMART" id="SM00507">
    <property type="entry name" value="HNHc"/>
    <property type="match status" value="1"/>
</dbReference>
<proteinExistence type="predicted"/>
<evidence type="ECO:0000313" key="3">
    <source>
        <dbReference type="Proteomes" id="UP000198992"/>
    </source>
</evidence>
<accession>A0A1H5AQ81</accession>
<dbReference type="OrthoDB" id="9788621at2"/>
<dbReference type="InterPro" id="IPR003615">
    <property type="entry name" value="HNH_nuc"/>
</dbReference>
<dbReference type="CDD" id="cd00085">
    <property type="entry name" value="HNHc"/>
    <property type="match status" value="1"/>
</dbReference>
<evidence type="ECO:0000259" key="1">
    <source>
        <dbReference type="SMART" id="SM00507"/>
    </source>
</evidence>
<sequence>MAAVILPPELMRSREAERLTDEARRLLTFLVSLLPDLNPNEPRTCVRYKEAHDKLQLRQKGTTYGESLKKQGLAALADWTAATGKPAITGMIVDGTSLMPAKGYYKPFGRSVDDFEWWRDQLRRSKEFDWAPYLPFSIEGTPTPIATDIEEPAAQRVETRVYRVLRDTELALRVKKAHNYECQICGQTIVLKDGTRYAEAHHIRPLGRPHDGPDAQENILCLCPNHHVELDYGVRAIAREELRVVEGHNVGTKYLKYHNDHIAANGS</sequence>
<dbReference type="Proteomes" id="UP000198992">
    <property type="component" value="Unassembled WGS sequence"/>
</dbReference>
<keyword evidence="2" id="KW-0378">Hydrolase</keyword>
<gene>
    <name evidence="2" type="ORF">SAMN05444164_4747</name>
</gene>
<dbReference type="Gene3D" id="1.10.30.50">
    <property type="match status" value="1"/>
</dbReference>
<dbReference type="EMBL" id="FNTH01000001">
    <property type="protein sequence ID" value="SED43780.1"/>
    <property type="molecule type" value="Genomic_DNA"/>
</dbReference>